<protein>
    <submittedName>
        <fullName evidence="2">Uncharacterized protein</fullName>
    </submittedName>
</protein>
<feature type="region of interest" description="Disordered" evidence="1">
    <location>
        <begin position="37"/>
        <end position="84"/>
    </location>
</feature>
<reference evidence="2 3" key="1">
    <citation type="submission" date="2019-09" db="EMBL/GenBank/DDBJ databases">
        <title>Draft genome sequences of 48 bacterial type strains from the CCUG.</title>
        <authorList>
            <person name="Tunovic T."/>
            <person name="Pineiro-Iglesias B."/>
            <person name="Unosson C."/>
            <person name="Inganas E."/>
            <person name="Ohlen M."/>
            <person name="Cardew S."/>
            <person name="Jensie-Markopoulos S."/>
            <person name="Salva-Serra F."/>
            <person name="Jaen-Luchoro D."/>
            <person name="Karlsson R."/>
            <person name="Svensson-Stadler L."/>
            <person name="Chun J."/>
            <person name="Moore E."/>
        </authorList>
    </citation>
    <scope>NUCLEOTIDE SEQUENCE [LARGE SCALE GENOMIC DNA]</scope>
    <source>
        <strain evidence="2 3">CCUG 30977</strain>
    </source>
</reference>
<dbReference type="Proteomes" id="UP000430120">
    <property type="component" value="Unassembled WGS sequence"/>
</dbReference>
<proteinExistence type="predicted"/>
<keyword evidence="3" id="KW-1185">Reference proteome</keyword>
<accession>A0A643FCQ1</accession>
<organism evidence="2 3">
    <name type="scientific">Ideonella dechloratans</name>
    <dbReference type="NCBI Taxonomy" id="36863"/>
    <lineage>
        <taxon>Bacteria</taxon>
        <taxon>Pseudomonadati</taxon>
        <taxon>Pseudomonadota</taxon>
        <taxon>Betaproteobacteria</taxon>
        <taxon>Burkholderiales</taxon>
        <taxon>Sphaerotilaceae</taxon>
        <taxon>Ideonella</taxon>
    </lineage>
</organism>
<name>A0A643FCQ1_IDEDE</name>
<dbReference type="AlphaFoldDB" id="A0A643FCQ1"/>
<feature type="compositionally biased region" description="Basic and acidic residues" evidence="1">
    <location>
        <begin position="50"/>
        <end position="66"/>
    </location>
</feature>
<gene>
    <name evidence="2" type="ORF">F7Q92_10180</name>
</gene>
<evidence type="ECO:0000313" key="2">
    <source>
        <dbReference type="EMBL" id="KAB0582535.1"/>
    </source>
</evidence>
<dbReference type="EMBL" id="VZPB01000020">
    <property type="protein sequence ID" value="KAB0582535.1"/>
    <property type="molecule type" value="Genomic_DNA"/>
</dbReference>
<evidence type="ECO:0000256" key="1">
    <source>
        <dbReference type="SAM" id="MobiDB-lite"/>
    </source>
</evidence>
<dbReference type="RefSeq" id="WP_151124038.1">
    <property type="nucleotide sequence ID" value="NZ_CP088081.1"/>
</dbReference>
<comment type="caution">
    <text evidence="2">The sequence shown here is derived from an EMBL/GenBank/DDBJ whole genome shotgun (WGS) entry which is preliminary data.</text>
</comment>
<evidence type="ECO:0000313" key="3">
    <source>
        <dbReference type="Proteomes" id="UP000430120"/>
    </source>
</evidence>
<sequence length="84" mass="8776">MKRSTWGGRQASVALLGLVLVMLGGLGVVALASARAMPSPGAGQPMLETPHGDRLPSERRHKETQGDQRPPNAEGLRAPLALVS</sequence>